<organism evidence="2 3">
    <name type="scientific">Sorangium cellulosum (strain So ce56)</name>
    <name type="common">Polyangium cellulosum (strain So ce56)</name>
    <dbReference type="NCBI Taxonomy" id="448385"/>
    <lineage>
        <taxon>Bacteria</taxon>
        <taxon>Pseudomonadati</taxon>
        <taxon>Myxococcota</taxon>
        <taxon>Polyangia</taxon>
        <taxon>Polyangiales</taxon>
        <taxon>Polyangiaceae</taxon>
        <taxon>Sorangium</taxon>
    </lineage>
</organism>
<keyword evidence="3" id="KW-1185">Reference proteome</keyword>
<proteinExistence type="predicted"/>
<dbReference type="HOGENOM" id="CLU_1209161_0_0_7"/>
<protein>
    <recommendedName>
        <fullName evidence="1">Thioredoxin domain-containing protein</fullName>
    </recommendedName>
</protein>
<dbReference type="InterPro" id="IPR036249">
    <property type="entry name" value="Thioredoxin-like_sf"/>
</dbReference>
<gene>
    <name evidence="2" type="ordered locus">sce0621</name>
</gene>
<dbReference type="EMBL" id="AM746676">
    <property type="protein sequence ID" value="CAN90778.1"/>
    <property type="molecule type" value="Genomic_DNA"/>
</dbReference>
<reference evidence="2 3" key="1">
    <citation type="journal article" date="2007" name="Nat. Biotechnol.">
        <title>Complete genome sequence of the myxobacterium Sorangium cellulosum.</title>
        <authorList>
            <person name="Schneiker S."/>
            <person name="Perlova O."/>
            <person name="Kaiser O."/>
            <person name="Gerth K."/>
            <person name="Alici A."/>
            <person name="Altmeyer M.O."/>
            <person name="Bartels D."/>
            <person name="Bekel T."/>
            <person name="Beyer S."/>
            <person name="Bode E."/>
            <person name="Bode H.B."/>
            <person name="Bolten C.J."/>
            <person name="Choudhuri J.V."/>
            <person name="Doss S."/>
            <person name="Elnakady Y.A."/>
            <person name="Frank B."/>
            <person name="Gaigalat L."/>
            <person name="Goesmann A."/>
            <person name="Groeger C."/>
            <person name="Gross F."/>
            <person name="Jelsbak L."/>
            <person name="Jelsbak L."/>
            <person name="Kalinowski J."/>
            <person name="Kegler C."/>
            <person name="Knauber T."/>
            <person name="Konietzny S."/>
            <person name="Kopp M."/>
            <person name="Krause L."/>
            <person name="Krug D."/>
            <person name="Linke B."/>
            <person name="Mahmud T."/>
            <person name="Martinez-Arias R."/>
            <person name="McHardy A.C."/>
            <person name="Merai M."/>
            <person name="Meyer F."/>
            <person name="Mormann S."/>
            <person name="Munoz-Dorado J."/>
            <person name="Perez J."/>
            <person name="Pradella S."/>
            <person name="Rachid S."/>
            <person name="Raddatz G."/>
            <person name="Rosenau F."/>
            <person name="Rueckert C."/>
            <person name="Sasse F."/>
            <person name="Scharfe M."/>
            <person name="Schuster S.C."/>
            <person name="Suen G."/>
            <person name="Treuner-Lange A."/>
            <person name="Velicer G.J."/>
            <person name="Vorholter F.-J."/>
            <person name="Weissman K.J."/>
            <person name="Welch R.D."/>
            <person name="Wenzel S.C."/>
            <person name="Whitworth D.E."/>
            <person name="Wilhelm S."/>
            <person name="Wittmann C."/>
            <person name="Bloecker H."/>
            <person name="Puehler A."/>
            <person name="Mueller R."/>
        </authorList>
    </citation>
    <scope>NUCLEOTIDE SEQUENCE [LARGE SCALE GENOMIC DNA]</scope>
    <source>
        <strain evidence="3">So ce56</strain>
    </source>
</reference>
<feature type="domain" description="Thioredoxin" evidence="1">
    <location>
        <begin position="122"/>
        <end position="244"/>
    </location>
</feature>
<dbReference type="RefSeq" id="WP_012233256.1">
    <property type="nucleotide sequence ID" value="NC_010162.1"/>
</dbReference>
<dbReference type="AlphaFoldDB" id="A9GVM5"/>
<dbReference type="CDD" id="cd02947">
    <property type="entry name" value="TRX_family"/>
    <property type="match status" value="1"/>
</dbReference>
<name>A9GVM5_SORC5</name>
<dbReference type="STRING" id="448385.sce0621"/>
<dbReference type="InterPro" id="IPR013766">
    <property type="entry name" value="Thioredoxin_domain"/>
</dbReference>
<dbReference type="Gene3D" id="3.40.30.10">
    <property type="entry name" value="Glutaredoxin"/>
    <property type="match status" value="1"/>
</dbReference>
<dbReference type="Proteomes" id="UP000002139">
    <property type="component" value="Chromosome"/>
</dbReference>
<evidence type="ECO:0000313" key="3">
    <source>
        <dbReference type="Proteomes" id="UP000002139"/>
    </source>
</evidence>
<dbReference type="KEGG" id="scl:sce0621"/>
<accession>A9GVM5</accession>
<evidence type="ECO:0000259" key="1">
    <source>
        <dbReference type="PROSITE" id="PS51352"/>
    </source>
</evidence>
<dbReference type="BioCyc" id="SCEL448385:SCE_RS03260-MONOMER"/>
<dbReference type="SUPFAM" id="SSF52833">
    <property type="entry name" value="Thioredoxin-like"/>
    <property type="match status" value="1"/>
</dbReference>
<dbReference type="eggNOG" id="COG0526">
    <property type="taxonomic scope" value="Bacteria"/>
</dbReference>
<dbReference type="PROSITE" id="PS51352">
    <property type="entry name" value="THIOREDOXIN_2"/>
    <property type="match status" value="1"/>
</dbReference>
<sequence>MRSANALSSALGLTAFSGWLAARGGWLVAFGSLAAACGGVQPVPEGASTTVVSLRKIDCEACGAELVADLRERPGVYSAAFDRRRAEISVTASRSFDVAGTVKRLAADEGFEAVLGAGHGQYLGWATFPEGADARTIEDGGADIPDLGAQIVPGKVTVIDFVAAWCMPCRKLDAHMVTVLEARKDVAYRKLDIVDWDSPLARRYLKQVSKLPYVIVFDTSGARVEAIAGLALDELDAAIERGARR</sequence>
<dbReference type="Pfam" id="PF00085">
    <property type="entry name" value="Thioredoxin"/>
    <property type="match status" value="1"/>
</dbReference>
<evidence type="ECO:0000313" key="2">
    <source>
        <dbReference type="EMBL" id="CAN90778.1"/>
    </source>
</evidence>